<dbReference type="Proteomes" id="UP001519363">
    <property type="component" value="Unassembled WGS sequence"/>
</dbReference>
<sequence length="160" mass="18120">MSHHSTNQMTPRERNAMMIEKIRTGEVQSYVEGDHVLRVLQATGRRTGIPRTTPIAVTQLDGERYVCSPNRQRDWTANLLAAGECQIEQEPGTTFRVELLEDERAVSVIRTYLSNVRRNEERRGTSGPNMWPFPKDAEPAEIREHLGTVAIIRLVPIAAT</sequence>
<dbReference type="Gene3D" id="2.30.110.10">
    <property type="entry name" value="Electron Transport, Fmn-binding Protein, Chain A"/>
    <property type="match status" value="1"/>
</dbReference>
<comment type="caution">
    <text evidence="1">The sequence shown here is derived from an EMBL/GenBank/DDBJ whole genome shotgun (WGS) entry which is preliminary data.</text>
</comment>
<evidence type="ECO:0000313" key="1">
    <source>
        <dbReference type="EMBL" id="MBP2477636.1"/>
    </source>
</evidence>
<dbReference type="InterPro" id="IPR012349">
    <property type="entry name" value="Split_barrel_FMN-bd"/>
</dbReference>
<protein>
    <recommendedName>
        <fullName evidence="3">Nitroreductase family deazaflavin-dependent oxidoreductase</fullName>
    </recommendedName>
</protein>
<organism evidence="1 2">
    <name type="scientific">Crossiella equi</name>
    <dbReference type="NCBI Taxonomy" id="130796"/>
    <lineage>
        <taxon>Bacteria</taxon>
        <taxon>Bacillati</taxon>
        <taxon>Actinomycetota</taxon>
        <taxon>Actinomycetes</taxon>
        <taxon>Pseudonocardiales</taxon>
        <taxon>Pseudonocardiaceae</taxon>
        <taxon>Crossiella</taxon>
    </lineage>
</organism>
<evidence type="ECO:0000313" key="2">
    <source>
        <dbReference type="Proteomes" id="UP001519363"/>
    </source>
</evidence>
<gene>
    <name evidence="1" type="ORF">JOF53_006508</name>
</gene>
<dbReference type="InterPro" id="IPR004378">
    <property type="entry name" value="F420H2_quin_Rdtase"/>
</dbReference>
<accession>A0ABS5AMK5</accession>
<dbReference type="RefSeq" id="WP_086789489.1">
    <property type="nucleotide sequence ID" value="NZ_JAGIOO010000001.1"/>
</dbReference>
<keyword evidence="2" id="KW-1185">Reference proteome</keyword>
<dbReference type="Pfam" id="PF04075">
    <property type="entry name" value="F420H2_quin_red"/>
    <property type="match status" value="1"/>
</dbReference>
<name>A0ABS5AMK5_9PSEU</name>
<reference evidence="1 2" key="1">
    <citation type="submission" date="2021-03" db="EMBL/GenBank/DDBJ databases">
        <title>Sequencing the genomes of 1000 actinobacteria strains.</title>
        <authorList>
            <person name="Klenk H.-P."/>
        </authorList>
    </citation>
    <scope>NUCLEOTIDE SEQUENCE [LARGE SCALE GENOMIC DNA]</scope>
    <source>
        <strain evidence="1 2">DSM 44580</strain>
    </source>
</reference>
<dbReference type="EMBL" id="JAGIOO010000001">
    <property type="protein sequence ID" value="MBP2477636.1"/>
    <property type="molecule type" value="Genomic_DNA"/>
</dbReference>
<proteinExistence type="predicted"/>
<evidence type="ECO:0008006" key="3">
    <source>
        <dbReference type="Google" id="ProtNLM"/>
    </source>
</evidence>